<sequence length="172" mass="19638">ATVDTLGLVLLNDGTATFVRPGVSSSVLDLSFATPQLSARWQPQLDRCGSDHITIIISSPSSTNATHRTCRVVNWDEYRLHLQDLLSEGNVPVSRPNPDLLYLKLRARRRLAQNRSLRTRRMEDIQCYRRIDAAFRRHTNRLQRKHAVLRKNAASRERLSDSSRKRAKPASL</sequence>
<reference evidence="1 2" key="1">
    <citation type="journal article" date="2020" name="Cell">
        <title>Large-Scale Comparative Analyses of Tick Genomes Elucidate Their Genetic Diversity and Vector Capacities.</title>
        <authorList>
            <consortium name="Tick Genome and Microbiome Consortium (TIGMIC)"/>
            <person name="Jia N."/>
            <person name="Wang J."/>
            <person name="Shi W."/>
            <person name="Du L."/>
            <person name="Sun Y."/>
            <person name="Zhan W."/>
            <person name="Jiang J.F."/>
            <person name="Wang Q."/>
            <person name="Zhang B."/>
            <person name="Ji P."/>
            <person name="Bell-Sakyi L."/>
            <person name="Cui X.M."/>
            <person name="Yuan T.T."/>
            <person name="Jiang B.G."/>
            <person name="Yang W.F."/>
            <person name="Lam T.T."/>
            <person name="Chang Q.C."/>
            <person name="Ding S.J."/>
            <person name="Wang X.J."/>
            <person name="Zhu J.G."/>
            <person name="Ruan X.D."/>
            <person name="Zhao L."/>
            <person name="Wei J.T."/>
            <person name="Ye R.Z."/>
            <person name="Que T.C."/>
            <person name="Du C.H."/>
            <person name="Zhou Y.H."/>
            <person name="Cheng J.X."/>
            <person name="Dai P.F."/>
            <person name="Guo W.B."/>
            <person name="Han X.H."/>
            <person name="Huang E.J."/>
            <person name="Li L.F."/>
            <person name="Wei W."/>
            <person name="Gao Y.C."/>
            <person name="Liu J.Z."/>
            <person name="Shao H.Z."/>
            <person name="Wang X."/>
            <person name="Wang C.C."/>
            <person name="Yang T.C."/>
            <person name="Huo Q.B."/>
            <person name="Li W."/>
            <person name="Chen H.Y."/>
            <person name="Chen S.E."/>
            <person name="Zhou L.G."/>
            <person name="Ni X.B."/>
            <person name="Tian J.H."/>
            <person name="Sheng Y."/>
            <person name="Liu T."/>
            <person name="Pan Y.S."/>
            <person name="Xia L.Y."/>
            <person name="Li J."/>
            <person name="Zhao F."/>
            <person name="Cao W.C."/>
        </authorList>
    </citation>
    <scope>NUCLEOTIDE SEQUENCE [LARGE SCALE GENOMIC DNA]</scope>
    <source>
        <strain evidence="1">Iper-2018</strain>
    </source>
</reference>
<evidence type="ECO:0000313" key="1">
    <source>
        <dbReference type="EMBL" id="KAG0429592.1"/>
    </source>
</evidence>
<accession>A0AC60Q6U3</accession>
<comment type="caution">
    <text evidence="1">The sequence shown here is derived from an EMBL/GenBank/DDBJ whole genome shotgun (WGS) entry which is preliminary data.</text>
</comment>
<feature type="non-terminal residue" evidence="1">
    <location>
        <position position="1"/>
    </location>
</feature>
<proteinExistence type="predicted"/>
<dbReference type="EMBL" id="JABSTQ010009399">
    <property type="protein sequence ID" value="KAG0429592.1"/>
    <property type="molecule type" value="Genomic_DNA"/>
</dbReference>
<dbReference type="Proteomes" id="UP000805193">
    <property type="component" value="Unassembled WGS sequence"/>
</dbReference>
<keyword evidence="2" id="KW-1185">Reference proteome</keyword>
<protein>
    <submittedName>
        <fullName evidence="1">Uncharacterized protein</fullName>
    </submittedName>
</protein>
<name>A0AC60Q6U3_IXOPE</name>
<evidence type="ECO:0000313" key="2">
    <source>
        <dbReference type="Proteomes" id="UP000805193"/>
    </source>
</evidence>
<organism evidence="1 2">
    <name type="scientific">Ixodes persulcatus</name>
    <name type="common">Taiga tick</name>
    <dbReference type="NCBI Taxonomy" id="34615"/>
    <lineage>
        <taxon>Eukaryota</taxon>
        <taxon>Metazoa</taxon>
        <taxon>Ecdysozoa</taxon>
        <taxon>Arthropoda</taxon>
        <taxon>Chelicerata</taxon>
        <taxon>Arachnida</taxon>
        <taxon>Acari</taxon>
        <taxon>Parasitiformes</taxon>
        <taxon>Ixodida</taxon>
        <taxon>Ixodoidea</taxon>
        <taxon>Ixodidae</taxon>
        <taxon>Ixodinae</taxon>
        <taxon>Ixodes</taxon>
    </lineage>
</organism>
<gene>
    <name evidence="1" type="ORF">HPB47_023487</name>
</gene>